<evidence type="ECO:0000313" key="1">
    <source>
        <dbReference type="EMBL" id="OMO51637.1"/>
    </source>
</evidence>
<sequence>ARRSPIDFDYVTYFFLRYNEYKKQKEMS</sequence>
<dbReference type="EMBL" id="AWWV01015744">
    <property type="protein sequence ID" value="OMO51637.1"/>
    <property type="molecule type" value="Genomic_DNA"/>
</dbReference>
<comment type="caution">
    <text evidence="1">The sequence shown here is derived from an EMBL/GenBank/DDBJ whole genome shotgun (WGS) entry which is preliminary data.</text>
</comment>
<accession>A0A1R3G0N0</accession>
<dbReference type="Proteomes" id="UP000188268">
    <property type="component" value="Unassembled WGS sequence"/>
</dbReference>
<protein>
    <submittedName>
        <fullName evidence="1">Uncharacterized protein</fullName>
    </submittedName>
</protein>
<gene>
    <name evidence="1" type="ORF">CCACVL1_29674</name>
</gene>
<dbReference type="Gramene" id="OMO51637">
    <property type="protein sequence ID" value="OMO51637"/>
    <property type="gene ID" value="CCACVL1_29674"/>
</dbReference>
<keyword evidence="2" id="KW-1185">Reference proteome</keyword>
<dbReference type="AlphaFoldDB" id="A0A1R3G0N0"/>
<organism evidence="1 2">
    <name type="scientific">Corchorus capsularis</name>
    <name type="common">Jute</name>
    <dbReference type="NCBI Taxonomy" id="210143"/>
    <lineage>
        <taxon>Eukaryota</taxon>
        <taxon>Viridiplantae</taxon>
        <taxon>Streptophyta</taxon>
        <taxon>Embryophyta</taxon>
        <taxon>Tracheophyta</taxon>
        <taxon>Spermatophyta</taxon>
        <taxon>Magnoliopsida</taxon>
        <taxon>eudicotyledons</taxon>
        <taxon>Gunneridae</taxon>
        <taxon>Pentapetalae</taxon>
        <taxon>rosids</taxon>
        <taxon>malvids</taxon>
        <taxon>Malvales</taxon>
        <taxon>Malvaceae</taxon>
        <taxon>Grewioideae</taxon>
        <taxon>Apeibeae</taxon>
        <taxon>Corchorus</taxon>
    </lineage>
</organism>
<name>A0A1R3G0N0_COCAP</name>
<evidence type="ECO:0000313" key="2">
    <source>
        <dbReference type="Proteomes" id="UP000188268"/>
    </source>
</evidence>
<feature type="non-terminal residue" evidence="1">
    <location>
        <position position="1"/>
    </location>
</feature>
<reference evidence="1 2" key="1">
    <citation type="submission" date="2013-09" db="EMBL/GenBank/DDBJ databases">
        <title>Corchorus capsularis genome sequencing.</title>
        <authorList>
            <person name="Alam M."/>
            <person name="Haque M.S."/>
            <person name="Islam M.S."/>
            <person name="Emdad E.M."/>
            <person name="Islam M.M."/>
            <person name="Ahmed B."/>
            <person name="Halim A."/>
            <person name="Hossen Q.M.M."/>
            <person name="Hossain M.Z."/>
            <person name="Ahmed R."/>
            <person name="Khan M.M."/>
            <person name="Islam R."/>
            <person name="Rashid M.M."/>
            <person name="Khan S.A."/>
            <person name="Rahman M.S."/>
            <person name="Alam M."/>
        </authorList>
    </citation>
    <scope>NUCLEOTIDE SEQUENCE [LARGE SCALE GENOMIC DNA]</scope>
    <source>
        <strain evidence="2">cv. CVL-1</strain>
        <tissue evidence="1">Whole seedling</tissue>
    </source>
</reference>
<proteinExistence type="predicted"/>